<dbReference type="Proteomes" id="UP000244810">
    <property type="component" value="Unassembled WGS sequence"/>
</dbReference>
<dbReference type="AlphaFoldDB" id="A0A2T7UPU5"/>
<evidence type="ECO:0000259" key="6">
    <source>
        <dbReference type="Pfam" id="PF06271"/>
    </source>
</evidence>
<feature type="domain" description="RDD" evidence="6">
    <location>
        <begin position="20"/>
        <end position="134"/>
    </location>
</feature>
<evidence type="ECO:0000313" key="7">
    <source>
        <dbReference type="EMBL" id="PVE46631.1"/>
    </source>
</evidence>
<evidence type="ECO:0000256" key="4">
    <source>
        <dbReference type="ARBA" id="ARBA00023136"/>
    </source>
</evidence>
<gene>
    <name evidence="7" type="ORF">DDE23_15915</name>
</gene>
<dbReference type="OrthoDB" id="7270324at2"/>
<keyword evidence="4 5" id="KW-0472">Membrane</keyword>
<reference evidence="7 8" key="1">
    <citation type="journal article" date="2011" name="Syst. Appl. Microbiol.">
        <title>Defluviimonas denitrificans gen. nov., sp. nov., and Pararhodobacter aggregans gen. nov., sp. nov., non-phototrophic Rhodobacteraceae from the biofilter of a marine aquaculture.</title>
        <authorList>
            <person name="Foesel B.U."/>
            <person name="Drake H.L."/>
            <person name="Schramm A."/>
        </authorList>
    </citation>
    <scope>NUCLEOTIDE SEQUENCE [LARGE SCALE GENOMIC DNA]</scope>
    <source>
        <strain evidence="7 8">D1-19</strain>
    </source>
</reference>
<protein>
    <recommendedName>
        <fullName evidence="6">RDD domain-containing protein</fullName>
    </recommendedName>
</protein>
<evidence type="ECO:0000256" key="2">
    <source>
        <dbReference type="ARBA" id="ARBA00022692"/>
    </source>
</evidence>
<dbReference type="EMBL" id="QDDR01000008">
    <property type="protein sequence ID" value="PVE46631.1"/>
    <property type="molecule type" value="Genomic_DNA"/>
</dbReference>
<keyword evidence="8" id="KW-1185">Reference proteome</keyword>
<sequence length="145" mass="16129">MTALPDPYDDPAFYDDLIPKRFLAWVVDLAITLILVVLALALTGFIAIFILPLVWMGVAITYRTLMLDRFGATAGMMLVALEWRRLDGRQPDTALALWHSAIYALSMSFILGQLVSVLLMVMTPYKQGLNDKILGTVIVNRSLVS</sequence>
<dbReference type="Pfam" id="PF06271">
    <property type="entry name" value="RDD"/>
    <property type="match status" value="1"/>
</dbReference>
<feature type="transmembrane region" description="Helical" evidence="5">
    <location>
        <begin position="22"/>
        <end position="55"/>
    </location>
</feature>
<keyword evidence="3 5" id="KW-1133">Transmembrane helix</keyword>
<dbReference type="RefSeq" id="WP_107752854.1">
    <property type="nucleotide sequence ID" value="NZ_JBLWSZ010000031.1"/>
</dbReference>
<evidence type="ECO:0000256" key="5">
    <source>
        <dbReference type="SAM" id="Phobius"/>
    </source>
</evidence>
<accession>A0A2T7UPU5</accession>
<comment type="subcellular location">
    <subcellularLocation>
        <location evidence="1">Membrane</location>
        <topology evidence="1">Multi-pass membrane protein</topology>
    </subcellularLocation>
</comment>
<feature type="transmembrane region" description="Helical" evidence="5">
    <location>
        <begin position="101"/>
        <end position="122"/>
    </location>
</feature>
<evidence type="ECO:0000313" key="8">
    <source>
        <dbReference type="Proteomes" id="UP000244810"/>
    </source>
</evidence>
<organism evidence="7 8">
    <name type="scientific">Pararhodobacter aggregans</name>
    <dbReference type="NCBI Taxonomy" id="404875"/>
    <lineage>
        <taxon>Bacteria</taxon>
        <taxon>Pseudomonadati</taxon>
        <taxon>Pseudomonadota</taxon>
        <taxon>Alphaproteobacteria</taxon>
        <taxon>Rhodobacterales</taxon>
        <taxon>Paracoccaceae</taxon>
        <taxon>Pararhodobacter</taxon>
    </lineage>
</organism>
<comment type="caution">
    <text evidence="7">The sequence shown here is derived from an EMBL/GenBank/DDBJ whole genome shotgun (WGS) entry which is preliminary data.</text>
</comment>
<keyword evidence="2 5" id="KW-0812">Transmembrane</keyword>
<evidence type="ECO:0000256" key="3">
    <source>
        <dbReference type="ARBA" id="ARBA00022989"/>
    </source>
</evidence>
<dbReference type="InterPro" id="IPR010432">
    <property type="entry name" value="RDD"/>
</dbReference>
<dbReference type="GO" id="GO:0016020">
    <property type="term" value="C:membrane"/>
    <property type="evidence" value="ECO:0007669"/>
    <property type="project" value="UniProtKB-SubCell"/>
</dbReference>
<name>A0A2T7UPU5_9RHOB</name>
<proteinExistence type="predicted"/>
<evidence type="ECO:0000256" key="1">
    <source>
        <dbReference type="ARBA" id="ARBA00004141"/>
    </source>
</evidence>